<organism evidence="7 8">
    <name type="scientific">Prorocentrum cordatum</name>
    <dbReference type="NCBI Taxonomy" id="2364126"/>
    <lineage>
        <taxon>Eukaryota</taxon>
        <taxon>Sar</taxon>
        <taxon>Alveolata</taxon>
        <taxon>Dinophyceae</taxon>
        <taxon>Prorocentrales</taxon>
        <taxon>Prorocentraceae</taxon>
        <taxon>Prorocentrum</taxon>
    </lineage>
</organism>
<evidence type="ECO:0000256" key="4">
    <source>
        <dbReference type="PROSITE-ProRule" id="PRU00409"/>
    </source>
</evidence>
<feature type="domain" description="ATP-grasp" evidence="6">
    <location>
        <begin position="30"/>
        <end position="234"/>
    </location>
</feature>
<reference evidence="7" key="1">
    <citation type="submission" date="2023-10" db="EMBL/GenBank/DDBJ databases">
        <authorList>
            <person name="Chen Y."/>
            <person name="Shah S."/>
            <person name="Dougan E. K."/>
            <person name="Thang M."/>
            <person name="Chan C."/>
        </authorList>
    </citation>
    <scope>NUCLEOTIDE SEQUENCE [LARGE SCALE GENOMIC DNA]</scope>
</reference>
<comment type="caution">
    <text evidence="7">The sequence shown here is derived from an EMBL/GenBank/DDBJ whole genome shotgun (WGS) entry which is preliminary data.</text>
</comment>
<dbReference type="PROSITE" id="PS50975">
    <property type="entry name" value="ATP_GRASP"/>
    <property type="match status" value="1"/>
</dbReference>
<sequence length="371" mass="41272">MPGFPTNGAASSPARRDKYLMGECVRRAGLRAVKQQECRVWRGDAANFVSELGVREDDPAGPWCVLKPTKSAGTDGVFISKTVKDARECFDKILGAANVFGESNQTVLVQEFLKGTEYVIDSVSLEGQHKCVAIWEYDKRPCNGAQFVYFGMRLYQSADGARERTMVDYVHKVIDALGVRHGPTHAEVMWLDGEGAPCLVEVGCRPHGGEGTFVDLVEPVIGYSKISVMLDAFDKAYRFKRLPNLPEKFEGGSMEVDLVSRQEGVLAGYPLLGQVKRLRSFHTIEIKTPLGARLEKTVDFMTTPGCINLVHRDRRVVEEDRAWIERAQEEGRFYALADPGLLKAQSKSHGHPETSQYYMSPARPPERQATA</sequence>
<dbReference type="Gene3D" id="3.30.470.20">
    <property type="entry name" value="ATP-grasp fold, B domain"/>
    <property type="match status" value="1"/>
</dbReference>
<keyword evidence="1" id="KW-0436">Ligase</keyword>
<dbReference type="PANTHER" id="PTHR43585">
    <property type="entry name" value="FUMIPYRROLE BIOSYNTHESIS PROTEIN C"/>
    <property type="match status" value="1"/>
</dbReference>
<keyword evidence="3 4" id="KW-0067">ATP-binding</keyword>
<dbReference type="InterPro" id="IPR052032">
    <property type="entry name" value="ATP-dep_AA_Ligase"/>
</dbReference>
<dbReference type="PANTHER" id="PTHR43585:SF2">
    <property type="entry name" value="ATP-GRASP ENZYME FSQD"/>
    <property type="match status" value="1"/>
</dbReference>
<evidence type="ECO:0000259" key="6">
    <source>
        <dbReference type="PROSITE" id="PS50975"/>
    </source>
</evidence>
<dbReference type="EMBL" id="CAUYUJ010006459">
    <property type="protein sequence ID" value="CAK0817426.1"/>
    <property type="molecule type" value="Genomic_DNA"/>
</dbReference>
<keyword evidence="2 4" id="KW-0547">Nucleotide-binding</keyword>
<name>A0ABN9RFQ2_9DINO</name>
<gene>
    <name evidence="7" type="ORF">PCOR1329_LOCUS20058</name>
</gene>
<evidence type="ECO:0000313" key="8">
    <source>
        <dbReference type="Proteomes" id="UP001189429"/>
    </source>
</evidence>
<protein>
    <recommendedName>
        <fullName evidence="6">ATP-grasp domain-containing protein</fullName>
    </recommendedName>
</protein>
<feature type="region of interest" description="Disordered" evidence="5">
    <location>
        <begin position="344"/>
        <end position="371"/>
    </location>
</feature>
<proteinExistence type="predicted"/>
<dbReference type="InterPro" id="IPR011761">
    <property type="entry name" value="ATP-grasp"/>
</dbReference>
<evidence type="ECO:0000256" key="3">
    <source>
        <dbReference type="ARBA" id="ARBA00022840"/>
    </source>
</evidence>
<dbReference type="Proteomes" id="UP001189429">
    <property type="component" value="Unassembled WGS sequence"/>
</dbReference>
<keyword evidence="8" id="KW-1185">Reference proteome</keyword>
<dbReference type="Pfam" id="PF13535">
    <property type="entry name" value="ATP-grasp_4"/>
    <property type="match status" value="1"/>
</dbReference>
<evidence type="ECO:0000256" key="5">
    <source>
        <dbReference type="SAM" id="MobiDB-lite"/>
    </source>
</evidence>
<accession>A0ABN9RFQ2</accession>
<dbReference type="SUPFAM" id="SSF56059">
    <property type="entry name" value="Glutathione synthetase ATP-binding domain-like"/>
    <property type="match status" value="1"/>
</dbReference>
<evidence type="ECO:0000256" key="1">
    <source>
        <dbReference type="ARBA" id="ARBA00022598"/>
    </source>
</evidence>
<evidence type="ECO:0000313" key="7">
    <source>
        <dbReference type="EMBL" id="CAK0817426.1"/>
    </source>
</evidence>
<evidence type="ECO:0000256" key="2">
    <source>
        <dbReference type="ARBA" id="ARBA00022741"/>
    </source>
</evidence>